<dbReference type="RefSeq" id="WP_156015829.1">
    <property type="nucleotide sequence ID" value="NZ_CP045484.1"/>
</dbReference>
<keyword evidence="1" id="KW-0472">Membrane</keyword>
<evidence type="ECO:0000313" key="5">
    <source>
        <dbReference type="Proteomes" id="UP000582213"/>
    </source>
</evidence>
<keyword evidence="1" id="KW-1133">Transmembrane helix</keyword>
<reference evidence="3 4" key="1">
    <citation type="submission" date="2019-10" db="EMBL/GenBank/DDBJ databases">
        <title>Genome Sequences from Six Type Strain Members of the Archaeal Family Sulfolobaceae: Acidianus ambivalens, Acidianus infernus, Metallosphaera prunae, Stygiolobus azoricus, Sulfolobus metallicus, and Sulfurisphaera ohwakuensis.</title>
        <authorList>
            <person name="Counts J.A."/>
            <person name="Kelly R.M."/>
        </authorList>
    </citation>
    <scope>NUCLEOTIDE SEQUENCE [LARGE SCALE GENOMIC DNA]</scope>
    <source>
        <strain evidence="3 4">TA-1</strain>
    </source>
</reference>
<evidence type="ECO:0000313" key="2">
    <source>
        <dbReference type="EMBL" id="MBB5253680.1"/>
    </source>
</evidence>
<keyword evidence="1" id="KW-0812">Transmembrane</keyword>
<protein>
    <submittedName>
        <fullName evidence="3">Uncharacterized protein</fullName>
    </submittedName>
</protein>
<reference evidence="2 5" key="2">
    <citation type="submission" date="2020-08" db="EMBL/GenBank/DDBJ databases">
        <title>Genomic Encyclopedia of Type Strains, Phase IV (KMG-IV): sequencing the most valuable type-strain genomes for metagenomic binning, comparative biology and taxonomic classification.</title>
        <authorList>
            <person name="Goeker M."/>
        </authorList>
    </citation>
    <scope>NUCLEOTIDE SEQUENCE [LARGE SCALE GENOMIC DNA]</scope>
    <source>
        <strain evidence="2 5">DSM 12421</strain>
    </source>
</reference>
<dbReference type="OrthoDB" id="42336at2157"/>
<proteinExistence type="predicted"/>
<dbReference type="GeneID" id="42802563"/>
<keyword evidence="4" id="KW-1185">Reference proteome</keyword>
<evidence type="ECO:0000313" key="4">
    <source>
        <dbReference type="Proteomes" id="UP000427373"/>
    </source>
</evidence>
<dbReference type="EMBL" id="CP045484">
    <property type="protein sequence ID" value="QGR18337.1"/>
    <property type="molecule type" value="Genomic_DNA"/>
</dbReference>
<dbReference type="AlphaFoldDB" id="A0A650CLJ4"/>
<dbReference type="EMBL" id="JACHFY010000006">
    <property type="protein sequence ID" value="MBB5253680.1"/>
    <property type="molecule type" value="Genomic_DNA"/>
</dbReference>
<organism evidence="3 4">
    <name type="scientific">Sulfurisphaera ohwakuensis</name>
    <dbReference type="NCBI Taxonomy" id="69656"/>
    <lineage>
        <taxon>Archaea</taxon>
        <taxon>Thermoproteota</taxon>
        <taxon>Thermoprotei</taxon>
        <taxon>Sulfolobales</taxon>
        <taxon>Sulfolobaceae</taxon>
        <taxon>Sulfurisphaera</taxon>
    </lineage>
</organism>
<dbReference type="Proteomes" id="UP000582213">
    <property type="component" value="Unassembled WGS sequence"/>
</dbReference>
<name>A0A650CLJ4_SULOH</name>
<accession>A0A650CLJ4</accession>
<evidence type="ECO:0000313" key="3">
    <source>
        <dbReference type="EMBL" id="QGR18337.1"/>
    </source>
</evidence>
<dbReference type="Proteomes" id="UP000427373">
    <property type="component" value="Chromosome"/>
</dbReference>
<sequence>MDKGLIYVIGVAVVIIAALSLGILSLSSVPQAVKPPNPSKFLGGQWTLYNSYVTTQGAQGLEKEYYYRFIDTHSDWLIYIKMIFKSPIYAQNYVNSLGFSGNSGLYTYIEGFNENVVLIQGNTVTEVIYVGTSSQVPMGSLIGMAYLG</sequence>
<dbReference type="KEGG" id="soh:D1869_14910"/>
<gene>
    <name evidence="3" type="ORF">D1869_14910</name>
    <name evidence="2" type="ORF">HNQ62_001450</name>
</gene>
<evidence type="ECO:0000256" key="1">
    <source>
        <dbReference type="SAM" id="Phobius"/>
    </source>
</evidence>
<feature type="transmembrane region" description="Helical" evidence="1">
    <location>
        <begin position="6"/>
        <end position="26"/>
    </location>
</feature>